<organism evidence="5 6">
    <name type="scientific">Flexivirga endophytica</name>
    <dbReference type="NCBI Taxonomy" id="1849103"/>
    <lineage>
        <taxon>Bacteria</taxon>
        <taxon>Bacillati</taxon>
        <taxon>Actinomycetota</taxon>
        <taxon>Actinomycetes</taxon>
        <taxon>Micrococcales</taxon>
        <taxon>Dermacoccaceae</taxon>
        <taxon>Flexivirga</taxon>
    </lineage>
</organism>
<evidence type="ECO:0000259" key="4">
    <source>
        <dbReference type="Pfam" id="PF20611"/>
    </source>
</evidence>
<reference evidence="5" key="1">
    <citation type="journal article" date="2014" name="Int. J. Syst. Evol. Microbiol.">
        <title>Complete genome sequence of Corynebacterium casei LMG S-19264T (=DSM 44701T), isolated from a smear-ripened cheese.</title>
        <authorList>
            <consortium name="US DOE Joint Genome Institute (JGI-PGF)"/>
            <person name="Walter F."/>
            <person name="Albersmeier A."/>
            <person name="Kalinowski J."/>
            <person name="Ruckert C."/>
        </authorList>
    </citation>
    <scope>NUCLEOTIDE SEQUENCE</scope>
    <source>
        <strain evidence="5">CGMCC 1.15085</strain>
    </source>
</reference>
<dbReference type="AlphaFoldDB" id="A0A916T3A1"/>
<keyword evidence="2" id="KW-0812">Transmembrane</keyword>
<reference evidence="5" key="2">
    <citation type="submission" date="2020-09" db="EMBL/GenBank/DDBJ databases">
        <authorList>
            <person name="Sun Q."/>
            <person name="Zhou Y."/>
        </authorList>
    </citation>
    <scope>NUCLEOTIDE SEQUENCE</scope>
    <source>
        <strain evidence="5">CGMCC 1.15085</strain>
    </source>
</reference>
<comment type="caution">
    <text evidence="5">The sequence shown here is derived from an EMBL/GenBank/DDBJ whole genome shotgun (WGS) entry which is preliminary data.</text>
</comment>
<dbReference type="Proteomes" id="UP000636793">
    <property type="component" value="Unassembled WGS sequence"/>
</dbReference>
<keyword evidence="6" id="KW-1185">Reference proteome</keyword>
<dbReference type="Pfam" id="PF20611">
    <property type="entry name" value="DUF6801"/>
    <property type="match status" value="1"/>
</dbReference>
<evidence type="ECO:0000313" key="6">
    <source>
        <dbReference type="Proteomes" id="UP000636793"/>
    </source>
</evidence>
<proteinExistence type="predicted"/>
<dbReference type="InterPro" id="IPR046542">
    <property type="entry name" value="DUF6801"/>
</dbReference>
<keyword evidence="2" id="KW-1133">Transmembrane helix</keyword>
<accession>A0A916T3A1</accession>
<feature type="signal peptide" evidence="3">
    <location>
        <begin position="1"/>
        <end position="28"/>
    </location>
</feature>
<feature type="chain" id="PRO_5037228078" description="DUF6801 domain-containing protein" evidence="3">
    <location>
        <begin position="29"/>
        <end position="264"/>
    </location>
</feature>
<name>A0A916T3A1_9MICO</name>
<feature type="transmembrane region" description="Helical" evidence="2">
    <location>
        <begin position="234"/>
        <end position="254"/>
    </location>
</feature>
<feature type="region of interest" description="Disordered" evidence="1">
    <location>
        <begin position="193"/>
        <end position="231"/>
    </location>
</feature>
<keyword evidence="2" id="KW-0472">Membrane</keyword>
<protein>
    <recommendedName>
        <fullName evidence="4">DUF6801 domain-containing protein</fullName>
    </recommendedName>
</protein>
<evidence type="ECO:0000256" key="1">
    <source>
        <dbReference type="SAM" id="MobiDB-lite"/>
    </source>
</evidence>
<evidence type="ECO:0000256" key="3">
    <source>
        <dbReference type="SAM" id="SignalP"/>
    </source>
</evidence>
<feature type="compositionally biased region" description="Low complexity" evidence="1">
    <location>
        <begin position="193"/>
        <end position="228"/>
    </location>
</feature>
<evidence type="ECO:0000256" key="2">
    <source>
        <dbReference type="SAM" id="Phobius"/>
    </source>
</evidence>
<feature type="domain" description="DUF6801" evidence="4">
    <location>
        <begin position="36"/>
        <end position="187"/>
    </location>
</feature>
<dbReference type="EMBL" id="BMHI01000002">
    <property type="protein sequence ID" value="GGB27217.1"/>
    <property type="molecule type" value="Genomic_DNA"/>
</dbReference>
<keyword evidence="3" id="KW-0732">Signal</keyword>
<evidence type="ECO:0000313" key="5">
    <source>
        <dbReference type="EMBL" id="GGB27217.1"/>
    </source>
</evidence>
<gene>
    <name evidence="5" type="ORF">GCM10011492_16920</name>
</gene>
<sequence>MLTTCGALGVAAGLSIAGVALTSSPAHAATTTKLAYNCKAPAINLTFTDAWSVTVQTDYPASVSTGDALHTSYLNAQVTAGDDAATQFRAIGVGSWSGSVKLSYAVAGAVATPGDRSSTLTVDTTTLPATGPITTDANGTAADEKAAATAGTATVTAGSLTATLTTDSGVPVELDCALADGQDATIAGVAVTGASASSSTSPTSTPTSTPTGTATSPTTGPPIITDGDSSGGNATGALIGAGIAAAGVTLFGVGSARRLRTKRS</sequence>